<dbReference type="AlphaFoldDB" id="A0A5C7XJ36"/>
<comment type="caution">
    <text evidence="2">The sequence shown here is derived from an EMBL/GenBank/DDBJ whole genome shotgun (WGS) entry which is preliminary data.</text>
</comment>
<evidence type="ECO:0000256" key="1">
    <source>
        <dbReference type="SAM" id="MobiDB-lite"/>
    </source>
</evidence>
<dbReference type="EMBL" id="SSGD01000168">
    <property type="protein sequence ID" value="TXI49390.1"/>
    <property type="molecule type" value="Genomic_DNA"/>
</dbReference>
<sequence>MIVITGATGQLATAVAHHIRRLDPGQRIVGARRAACRHARGGSATGSDHRRSSAVGASR</sequence>
<reference evidence="2 3" key="1">
    <citation type="submission" date="2018-09" db="EMBL/GenBank/DDBJ databases">
        <title>Metagenome Assembled Genomes from an Advanced Water Purification Facility.</title>
        <authorList>
            <person name="Stamps B.W."/>
            <person name="Spear J.R."/>
        </authorList>
    </citation>
    <scope>NUCLEOTIDE SEQUENCE [LARGE SCALE GENOMIC DNA]</scope>
    <source>
        <strain evidence="2">Bin_29_2</strain>
    </source>
</reference>
<proteinExistence type="predicted"/>
<dbReference type="Proteomes" id="UP000321797">
    <property type="component" value="Unassembled WGS sequence"/>
</dbReference>
<evidence type="ECO:0000313" key="3">
    <source>
        <dbReference type="Proteomes" id="UP000321797"/>
    </source>
</evidence>
<name>A0A5C7XJ36_9MYCO</name>
<organism evidence="2 3">
    <name type="scientific">Mycolicibacter arupensis</name>
    <dbReference type="NCBI Taxonomy" id="342002"/>
    <lineage>
        <taxon>Bacteria</taxon>
        <taxon>Bacillati</taxon>
        <taxon>Actinomycetota</taxon>
        <taxon>Actinomycetes</taxon>
        <taxon>Mycobacteriales</taxon>
        <taxon>Mycobacteriaceae</taxon>
        <taxon>Mycolicibacter</taxon>
    </lineage>
</organism>
<feature type="region of interest" description="Disordered" evidence="1">
    <location>
        <begin position="37"/>
        <end position="59"/>
    </location>
</feature>
<gene>
    <name evidence="2" type="ORF">E6Q54_22395</name>
</gene>
<protein>
    <submittedName>
        <fullName evidence="2">Uncharacterized protein</fullName>
    </submittedName>
</protein>
<accession>A0A5C7XJ36</accession>
<evidence type="ECO:0000313" key="2">
    <source>
        <dbReference type="EMBL" id="TXI49390.1"/>
    </source>
</evidence>